<keyword evidence="1 2" id="KW-0732">Signal</keyword>
<feature type="signal peptide" evidence="2">
    <location>
        <begin position="1"/>
        <end position="27"/>
    </location>
</feature>
<dbReference type="EMBL" id="CP117167">
    <property type="protein sequence ID" value="WCT10055.1"/>
    <property type="molecule type" value="Genomic_DNA"/>
</dbReference>
<organism evidence="4 5">
    <name type="scientific">Mucilaginibacter jinjuensis</name>
    <dbReference type="NCBI Taxonomy" id="1176721"/>
    <lineage>
        <taxon>Bacteria</taxon>
        <taxon>Pseudomonadati</taxon>
        <taxon>Bacteroidota</taxon>
        <taxon>Sphingobacteriia</taxon>
        <taxon>Sphingobacteriales</taxon>
        <taxon>Sphingobacteriaceae</taxon>
        <taxon>Mucilaginibacter</taxon>
    </lineage>
</organism>
<sequence length="192" mass="20746">MTIKQLSRVAFAVIAFACLSISQHAEAQAKDSENTWRLGIGVEPGLPVGNDIRYVSRFSLGGSLRLQYDVKGPVSLMLTSGYTNFFGREFTQSIAIGGGKTVYNNVKFDNYGIIPVKIGAKIFAGQNLYVSAEGGAGFETTGSDKNVKMILSPGIGYATNFGLDFGARYDYYSGQNDNFGQVALRIAYGFKL</sequence>
<dbReference type="RefSeq" id="WP_273628154.1">
    <property type="nucleotide sequence ID" value="NZ_CP117167.1"/>
</dbReference>
<evidence type="ECO:0000259" key="3">
    <source>
        <dbReference type="Pfam" id="PF13505"/>
    </source>
</evidence>
<reference evidence="4 5" key="1">
    <citation type="submission" date="2023-02" db="EMBL/GenBank/DDBJ databases">
        <title>Genome sequence of Mucilaginibacter jinjuensis strain KACC 16571.</title>
        <authorList>
            <person name="Kim S."/>
            <person name="Heo J."/>
            <person name="Kwon S.-W."/>
        </authorList>
    </citation>
    <scope>NUCLEOTIDE SEQUENCE [LARGE SCALE GENOMIC DNA]</scope>
    <source>
        <strain evidence="4 5">KACC 16571</strain>
    </source>
</reference>
<protein>
    <recommendedName>
        <fullName evidence="3">Outer membrane protein beta-barrel domain-containing protein</fullName>
    </recommendedName>
</protein>
<keyword evidence="5" id="KW-1185">Reference proteome</keyword>
<feature type="domain" description="Outer membrane protein beta-barrel" evidence="3">
    <location>
        <begin position="16"/>
        <end position="190"/>
    </location>
</feature>
<proteinExistence type="predicted"/>
<evidence type="ECO:0000313" key="4">
    <source>
        <dbReference type="EMBL" id="WCT10055.1"/>
    </source>
</evidence>
<evidence type="ECO:0000256" key="1">
    <source>
        <dbReference type="ARBA" id="ARBA00022729"/>
    </source>
</evidence>
<accession>A0ABY7T0U1</accession>
<dbReference type="Pfam" id="PF13505">
    <property type="entry name" value="OMP_b-brl"/>
    <property type="match status" value="1"/>
</dbReference>
<feature type="chain" id="PRO_5047548962" description="Outer membrane protein beta-barrel domain-containing protein" evidence="2">
    <location>
        <begin position="28"/>
        <end position="192"/>
    </location>
</feature>
<name>A0ABY7T0U1_9SPHI</name>
<dbReference type="InterPro" id="IPR027385">
    <property type="entry name" value="Beta-barrel_OMP"/>
</dbReference>
<dbReference type="Proteomes" id="UP001216139">
    <property type="component" value="Chromosome"/>
</dbReference>
<evidence type="ECO:0000256" key="2">
    <source>
        <dbReference type="SAM" id="SignalP"/>
    </source>
</evidence>
<gene>
    <name evidence="4" type="ORF">PQO05_15080</name>
</gene>
<evidence type="ECO:0000313" key="5">
    <source>
        <dbReference type="Proteomes" id="UP001216139"/>
    </source>
</evidence>